<evidence type="ECO:0000313" key="2">
    <source>
        <dbReference type="EMBL" id="KDO22427.1"/>
    </source>
</evidence>
<dbReference type="GeneID" id="24134646"/>
<dbReference type="PANTHER" id="PTHR36437:SF2">
    <property type="entry name" value="GLYOXALASE_BLEOMYCIN RESISTANCE PROTEIN_DIOXYGENASE"/>
    <property type="match status" value="1"/>
</dbReference>
<name>A0A067C6I7_SAPPC</name>
<dbReference type="Pfam" id="PF00903">
    <property type="entry name" value="Glyoxalase"/>
    <property type="match status" value="1"/>
</dbReference>
<dbReference type="InterPro" id="IPR029068">
    <property type="entry name" value="Glyas_Bleomycin-R_OHBP_Dase"/>
</dbReference>
<dbReference type="OrthoDB" id="10261104at2759"/>
<reference evidence="2 3" key="1">
    <citation type="journal article" date="2013" name="PLoS Genet.">
        <title>Distinctive expansion of potential virulence genes in the genome of the oomycete fish pathogen Saprolegnia parasitica.</title>
        <authorList>
            <person name="Jiang R.H."/>
            <person name="de Bruijn I."/>
            <person name="Haas B.J."/>
            <person name="Belmonte R."/>
            <person name="Lobach L."/>
            <person name="Christie J."/>
            <person name="van den Ackerveken G."/>
            <person name="Bottin A."/>
            <person name="Bulone V."/>
            <person name="Diaz-Moreno S.M."/>
            <person name="Dumas B."/>
            <person name="Fan L."/>
            <person name="Gaulin E."/>
            <person name="Govers F."/>
            <person name="Grenville-Briggs L.J."/>
            <person name="Horner N.R."/>
            <person name="Levin J.Z."/>
            <person name="Mammella M."/>
            <person name="Meijer H.J."/>
            <person name="Morris P."/>
            <person name="Nusbaum C."/>
            <person name="Oome S."/>
            <person name="Phillips A.J."/>
            <person name="van Rooyen D."/>
            <person name="Rzeszutek E."/>
            <person name="Saraiva M."/>
            <person name="Secombes C.J."/>
            <person name="Seidl M.F."/>
            <person name="Snel B."/>
            <person name="Stassen J.H."/>
            <person name="Sykes S."/>
            <person name="Tripathy S."/>
            <person name="van den Berg H."/>
            <person name="Vega-Arreguin J.C."/>
            <person name="Wawra S."/>
            <person name="Young S.K."/>
            <person name="Zeng Q."/>
            <person name="Dieguez-Uribeondo J."/>
            <person name="Russ C."/>
            <person name="Tyler B.M."/>
            <person name="van West P."/>
        </authorList>
    </citation>
    <scope>NUCLEOTIDE SEQUENCE [LARGE SCALE GENOMIC DNA]</scope>
    <source>
        <strain evidence="2 3">CBS 223.65</strain>
    </source>
</reference>
<evidence type="ECO:0000313" key="3">
    <source>
        <dbReference type="Proteomes" id="UP000030745"/>
    </source>
</evidence>
<feature type="domain" description="VOC" evidence="1">
    <location>
        <begin position="4"/>
        <end position="130"/>
    </location>
</feature>
<gene>
    <name evidence="2" type="ORF">SPRG_12707</name>
</gene>
<dbReference type="SUPFAM" id="SSF54593">
    <property type="entry name" value="Glyoxalase/Bleomycin resistance protein/Dihydroxybiphenyl dioxygenase"/>
    <property type="match status" value="1"/>
</dbReference>
<dbReference type="AlphaFoldDB" id="A0A067C6I7"/>
<dbReference type="EMBL" id="KK583268">
    <property type="protein sequence ID" value="KDO22427.1"/>
    <property type="molecule type" value="Genomic_DNA"/>
</dbReference>
<dbReference type="VEuPathDB" id="FungiDB:SPRG_12707"/>
<dbReference type="InterPro" id="IPR004360">
    <property type="entry name" value="Glyas_Fos-R_dOase_dom"/>
</dbReference>
<dbReference type="Proteomes" id="UP000030745">
    <property type="component" value="Unassembled WGS sequence"/>
</dbReference>
<dbReference type="KEGG" id="spar:SPRG_12707"/>
<proteinExistence type="predicted"/>
<dbReference type="InterPro" id="IPR037523">
    <property type="entry name" value="VOC_core"/>
</dbReference>
<keyword evidence="3" id="KW-1185">Reference proteome</keyword>
<dbReference type="Gene3D" id="3.10.180.10">
    <property type="entry name" value="2,3-Dihydroxybiphenyl 1,2-Dioxygenase, domain 1"/>
    <property type="match status" value="1"/>
</dbReference>
<organism evidence="2 3">
    <name type="scientific">Saprolegnia parasitica (strain CBS 223.65)</name>
    <dbReference type="NCBI Taxonomy" id="695850"/>
    <lineage>
        <taxon>Eukaryota</taxon>
        <taxon>Sar</taxon>
        <taxon>Stramenopiles</taxon>
        <taxon>Oomycota</taxon>
        <taxon>Saprolegniomycetes</taxon>
        <taxon>Saprolegniales</taxon>
        <taxon>Saprolegniaceae</taxon>
        <taxon>Saprolegnia</taxon>
    </lineage>
</organism>
<dbReference type="PANTHER" id="PTHR36437">
    <property type="entry name" value="GLYOXALASE/BLEOMYCIN RESISTANCE PROTEIN/DIOXYGENASE"/>
    <property type="match status" value="1"/>
</dbReference>
<sequence>MPSTLGLVSVVVRDYDEAIEFYTKKAGFHLVCDERQSDTKRWVVVNPTSATATAGGLLLAQAVGDAQLATIGNQSGGRVWLFLNTTDFRPTYERMKANGVVFCEEPRHELYGWVVVWQDLYGNKWDLLEKKDA</sequence>
<dbReference type="RefSeq" id="XP_012206816.1">
    <property type="nucleotide sequence ID" value="XM_012351426.1"/>
</dbReference>
<accession>A0A067C6I7</accession>
<protein>
    <recommendedName>
        <fullName evidence="1">VOC domain-containing protein</fullName>
    </recommendedName>
</protein>
<dbReference type="PROSITE" id="PS51819">
    <property type="entry name" value="VOC"/>
    <property type="match status" value="1"/>
</dbReference>
<dbReference type="OMA" id="GFFLHTD"/>
<evidence type="ECO:0000259" key="1">
    <source>
        <dbReference type="PROSITE" id="PS51819"/>
    </source>
</evidence>